<sequence>MTDTKPTRTTEAEKREIIRLRIEGHSLRAIASRTGRTTTTVSNVLKAYPVDIASLTTEALREAQESFKRTLDPEWLAAVAARQTIRLLQQTDELHQRVAMAMVETDPERFVALARGTTALSTALSNMARTYQAVLPMKQTEDDSEALPELVVKIMSDDDVRALRAQQKAEQELAA</sequence>
<dbReference type="Pfam" id="PF13384">
    <property type="entry name" value="HTH_23"/>
    <property type="match status" value="1"/>
</dbReference>
<organism evidence="1 2">
    <name type="scientific">Parendozoicomonas haliclonae</name>
    <dbReference type="NCBI Taxonomy" id="1960125"/>
    <lineage>
        <taxon>Bacteria</taxon>
        <taxon>Pseudomonadati</taxon>
        <taxon>Pseudomonadota</taxon>
        <taxon>Gammaproteobacteria</taxon>
        <taxon>Oceanospirillales</taxon>
        <taxon>Endozoicomonadaceae</taxon>
        <taxon>Parendozoicomonas</taxon>
    </lineage>
</organism>
<dbReference type="Proteomes" id="UP000196573">
    <property type="component" value="Unassembled WGS sequence"/>
</dbReference>
<dbReference type="Gene3D" id="1.10.10.60">
    <property type="entry name" value="Homeodomain-like"/>
    <property type="match status" value="1"/>
</dbReference>
<dbReference type="RefSeq" id="WP_087107749.1">
    <property type="nucleotide sequence ID" value="NZ_CBCSCN010000001.1"/>
</dbReference>
<dbReference type="AlphaFoldDB" id="A0A1X7AH14"/>
<evidence type="ECO:0000313" key="1">
    <source>
        <dbReference type="EMBL" id="SMA40095.1"/>
    </source>
</evidence>
<dbReference type="EMBL" id="FWPT01000002">
    <property type="protein sequence ID" value="SMA40095.1"/>
    <property type="molecule type" value="Genomic_DNA"/>
</dbReference>
<keyword evidence="2" id="KW-1185">Reference proteome</keyword>
<evidence type="ECO:0000313" key="2">
    <source>
        <dbReference type="Proteomes" id="UP000196573"/>
    </source>
</evidence>
<protein>
    <submittedName>
        <fullName evidence="1">Uncharacterized protein</fullName>
    </submittedName>
</protein>
<reference evidence="1 2" key="1">
    <citation type="submission" date="2017-03" db="EMBL/GenBank/DDBJ databases">
        <authorList>
            <person name="Afonso C.L."/>
            <person name="Miller P.J."/>
            <person name="Scott M.A."/>
            <person name="Spackman E."/>
            <person name="Goraichik I."/>
            <person name="Dimitrov K.M."/>
            <person name="Suarez D.L."/>
            <person name="Swayne D.E."/>
        </authorList>
    </citation>
    <scope>NUCLEOTIDE SEQUENCE [LARGE SCALE GENOMIC DNA]</scope>
    <source>
        <strain evidence="1">SB41UT1</strain>
    </source>
</reference>
<proteinExistence type="predicted"/>
<gene>
    <name evidence="1" type="ORF">EHSB41UT_01138</name>
</gene>
<accession>A0A1X7AH14</accession>
<name>A0A1X7AH14_9GAMM</name>